<dbReference type="RefSeq" id="WP_123211865.1">
    <property type="nucleotide sequence ID" value="NZ_RJVO01000004.1"/>
</dbReference>
<keyword evidence="1" id="KW-0472">Membrane</keyword>
<dbReference type="AlphaFoldDB" id="A0A3N0VBC0"/>
<dbReference type="EMBL" id="RJVO01000004">
    <property type="protein sequence ID" value="ROH89568.1"/>
    <property type="molecule type" value="Genomic_DNA"/>
</dbReference>
<keyword evidence="1" id="KW-1133">Transmembrane helix</keyword>
<dbReference type="InParanoid" id="A0A3N0VBC0"/>
<reference evidence="2 3" key="1">
    <citation type="submission" date="2018-10" db="EMBL/GenBank/DDBJ databases">
        <authorList>
            <person name="Chen W.-M."/>
        </authorList>
    </citation>
    <scope>NUCLEOTIDE SEQUENCE [LARGE SCALE GENOMIC DNA]</scope>
    <source>
        <strain evidence="2 3">THS-13</strain>
    </source>
</reference>
<evidence type="ECO:0008006" key="4">
    <source>
        <dbReference type="Google" id="ProtNLM"/>
    </source>
</evidence>
<keyword evidence="1" id="KW-0812">Transmembrane</keyword>
<comment type="caution">
    <text evidence="2">The sequence shown here is derived from an EMBL/GenBank/DDBJ whole genome shotgun (WGS) entry which is preliminary data.</text>
</comment>
<protein>
    <recommendedName>
        <fullName evidence="4">Transmembrane protein</fullName>
    </recommendedName>
</protein>
<keyword evidence="3" id="KW-1185">Reference proteome</keyword>
<organism evidence="2 3">
    <name type="scientific">Stagnimonas aquatica</name>
    <dbReference type="NCBI Taxonomy" id="2689987"/>
    <lineage>
        <taxon>Bacteria</taxon>
        <taxon>Pseudomonadati</taxon>
        <taxon>Pseudomonadota</taxon>
        <taxon>Gammaproteobacteria</taxon>
        <taxon>Nevskiales</taxon>
        <taxon>Nevskiaceae</taxon>
        <taxon>Stagnimonas</taxon>
    </lineage>
</organism>
<proteinExistence type="predicted"/>
<gene>
    <name evidence="2" type="ORF">ED208_10595</name>
</gene>
<feature type="transmembrane region" description="Helical" evidence="1">
    <location>
        <begin position="7"/>
        <end position="30"/>
    </location>
</feature>
<dbReference type="Proteomes" id="UP000282106">
    <property type="component" value="Unassembled WGS sequence"/>
</dbReference>
<sequence>MGTLFVLIGWLILFVLCWPLALLALLLWPLVWLISLPFRLLGIAVDGVFGLLRALLTLPARVLGAKPG</sequence>
<feature type="transmembrane region" description="Helical" evidence="1">
    <location>
        <begin position="36"/>
        <end position="56"/>
    </location>
</feature>
<evidence type="ECO:0000256" key="1">
    <source>
        <dbReference type="SAM" id="Phobius"/>
    </source>
</evidence>
<name>A0A3N0VBC0_9GAMM</name>
<evidence type="ECO:0000313" key="2">
    <source>
        <dbReference type="EMBL" id="ROH89568.1"/>
    </source>
</evidence>
<evidence type="ECO:0000313" key="3">
    <source>
        <dbReference type="Proteomes" id="UP000282106"/>
    </source>
</evidence>
<accession>A0A3N0VBC0</accession>